<accession>A0A183II82</accession>
<keyword evidence="2" id="KW-1185">Reference proteome</keyword>
<evidence type="ECO:0000313" key="2">
    <source>
        <dbReference type="Proteomes" id="UP000270296"/>
    </source>
</evidence>
<protein>
    <submittedName>
        <fullName evidence="3">DUF2384 domain-containing protein</fullName>
    </submittedName>
</protein>
<dbReference type="WBParaSite" id="SBAD_0000348101-mRNA-1">
    <property type="protein sequence ID" value="SBAD_0000348101-mRNA-1"/>
    <property type="gene ID" value="SBAD_0000348101"/>
</dbReference>
<dbReference type="EMBL" id="UZAM01007689">
    <property type="protein sequence ID" value="VDP00802.1"/>
    <property type="molecule type" value="Genomic_DNA"/>
</dbReference>
<name>A0A183II82_9BILA</name>
<gene>
    <name evidence="1" type="ORF">SBAD_LOCUS3327</name>
</gene>
<dbReference type="OrthoDB" id="19938at2759"/>
<proteinExistence type="predicted"/>
<reference evidence="3" key="1">
    <citation type="submission" date="2016-06" db="UniProtKB">
        <authorList>
            <consortium name="WormBaseParasite"/>
        </authorList>
    </citation>
    <scope>IDENTIFICATION</scope>
</reference>
<evidence type="ECO:0000313" key="1">
    <source>
        <dbReference type="EMBL" id="VDP00802.1"/>
    </source>
</evidence>
<reference evidence="1 2" key="2">
    <citation type="submission" date="2018-11" db="EMBL/GenBank/DDBJ databases">
        <authorList>
            <consortium name="Pathogen Informatics"/>
        </authorList>
    </citation>
    <scope>NUCLEOTIDE SEQUENCE [LARGE SCALE GENOMIC DNA]</scope>
</reference>
<sequence>MDQFHSIINIESVVNEHAAMMRWAFSDIGTTPDHVETRKSSDSSQQAHFSLLYTESKFFSDGPRLMTVVLSSPDQGVLFYRGAGALKSSFVCTAPAVLREMLFGRDSSIEDRMHSPLEDRDPINYSTWYIRWRSRQAAKAFLAKRNVGCSRERTQDQVIRLAGVVKDRHHSNSLLNPLP</sequence>
<evidence type="ECO:0000313" key="3">
    <source>
        <dbReference type="WBParaSite" id="SBAD_0000348101-mRNA-1"/>
    </source>
</evidence>
<organism evidence="3">
    <name type="scientific">Soboliphyme baturini</name>
    <dbReference type="NCBI Taxonomy" id="241478"/>
    <lineage>
        <taxon>Eukaryota</taxon>
        <taxon>Metazoa</taxon>
        <taxon>Ecdysozoa</taxon>
        <taxon>Nematoda</taxon>
        <taxon>Enoplea</taxon>
        <taxon>Dorylaimia</taxon>
        <taxon>Dioctophymatida</taxon>
        <taxon>Dioctophymatoidea</taxon>
        <taxon>Soboliphymatidae</taxon>
        <taxon>Soboliphyme</taxon>
    </lineage>
</organism>
<dbReference type="AlphaFoldDB" id="A0A183II82"/>
<dbReference type="Proteomes" id="UP000270296">
    <property type="component" value="Unassembled WGS sequence"/>
</dbReference>